<evidence type="ECO:0000259" key="6">
    <source>
        <dbReference type="SMART" id="SM00849"/>
    </source>
</evidence>
<dbReference type="EMBL" id="AP017928">
    <property type="protein sequence ID" value="BBA35143.1"/>
    <property type="molecule type" value="Genomic_DNA"/>
</dbReference>
<evidence type="ECO:0000313" key="7">
    <source>
        <dbReference type="EMBL" id="BBA35143.1"/>
    </source>
</evidence>
<evidence type="ECO:0000256" key="3">
    <source>
        <dbReference type="ARBA" id="ARBA00022723"/>
    </source>
</evidence>
<comment type="similarity">
    <text evidence="2">Belongs to the metallo-beta-lactamase superfamily.</text>
</comment>
<dbReference type="SUPFAM" id="SSF56281">
    <property type="entry name" value="Metallo-hydrolase/oxidoreductase"/>
    <property type="match status" value="1"/>
</dbReference>
<dbReference type="GO" id="GO:0046872">
    <property type="term" value="F:metal ion binding"/>
    <property type="evidence" value="ECO:0007669"/>
    <property type="project" value="UniProtKB-KW"/>
</dbReference>
<gene>
    <name evidence="7" type="ORF">sS8_3200</name>
</gene>
<dbReference type="KEGG" id="mmai:sS8_3200"/>
<dbReference type="Proteomes" id="UP000266313">
    <property type="component" value="Chromosome"/>
</dbReference>
<keyword evidence="4" id="KW-0378">Hydrolase</keyword>
<dbReference type="Gene3D" id="3.60.15.10">
    <property type="entry name" value="Ribonuclease Z/Hydroxyacylglutathione hydrolase-like"/>
    <property type="match status" value="1"/>
</dbReference>
<organism evidence="7 8">
    <name type="scientific">Methylocaldum marinum</name>
    <dbReference type="NCBI Taxonomy" id="1432792"/>
    <lineage>
        <taxon>Bacteria</taxon>
        <taxon>Pseudomonadati</taxon>
        <taxon>Pseudomonadota</taxon>
        <taxon>Gammaproteobacteria</taxon>
        <taxon>Methylococcales</taxon>
        <taxon>Methylococcaceae</taxon>
        <taxon>Methylocaldum</taxon>
    </lineage>
</organism>
<reference evidence="7 8" key="1">
    <citation type="submission" date="2016-12" db="EMBL/GenBank/DDBJ databases">
        <title>Genome sequencing of Methylocaldum marinum.</title>
        <authorList>
            <person name="Takeuchi M."/>
            <person name="Kamagata Y."/>
            <person name="Hiraoka S."/>
            <person name="Oshima K."/>
            <person name="Hattori M."/>
            <person name="Iwasaki W."/>
        </authorList>
    </citation>
    <scope>NUCLEOTIDE SEQUENCE [LARGE SCALE GENOMIC DNA]</scope>
    <source>
        <strain evidence="7 8">S8</strain>
    </source>
</reference>
<accession>A0A250KTY5</accession>
<dbReference type="InterPro" id="IPR036866">
    <property type="entry name" value="RibonucZ/Hydroxyglut_hydro"/>
</dbReference>
<proteinExistence type="inferred from homology"/>
<dbReference type="AlphaFoldDB" id="A0A250KTY5"/>
<dbReference type="InterPro" id="IPR051013">
    <property type="entry name" value="MBL_superfamily_lactonases"/>
</dbReference>
<dbReference type="OrthoDB" id="5443440at2"/>
<dbReference type="Pfam" id="PF00753">
    <property type="entry name" value="Lactamase_B"/>
    <property type="match status" value="1"/>
</dbReference>
<dbReference type="PANTHER" id="PTHR42978">
    <property type="entry name" value="QUORUM-QUENCHING LACTONASE YTNP-RELATED-RELATED"/>
    <property type="match status" value="1"/>
</dbReference>
<dbReference type="InterPro" id="IPR001279">
    <property type="entry name" value="Metallo-B-lactamas"/>
</dbReference>
<evidence type="ECO:0000256" key="4">
    <source>
        <dbReference type="ARBA" id="ARBA00022801"/>
    </source>
</evidence>
<keyword evidence="5" id="KW-0862">Zinc</keyword>
<evidence type="ECO:0000313" key="8">
    <source>
        <dbReference type="Proteomes" id="UP000266313"/>
    </source>
</evidence>
<comment type="cofactor">
    <cofactor evidence="1">
        <name>Zn(2+)</name>
        <dbReference type="ChEBI" id="CHEBI:29105"/>
    </cofactor>
</comment>
<keyword evidence="3" id="KW-0479">Metal-binding</keyword>
<keyword evidence="8" id="KW-1185">Reference proteome</keyword>
<dbReference type="GO" id="GO:0016787">
    <property type="term" value="F:hydrolase activity"/>
    <property type="evidence" value="ECO:0007669"/>
    <property type="project" value="UniProtKB-KW"/>
</dbReference>
<sequence length="245" mass="27849">MSEKAQVYRLNRPTRLTLRASATLVVDGPRRFLADGGDFATAAELDAVLRGVVGFGLDGITDAYFTHLHFDHYRALAPECRGWRMHVPRQEYRFVRELMRYREDRAAYKAFLKETHELIAPVFLREFLRLATDSRYDFESSERAPDFHLCDPGEQLSPHVATVDLAGHCPGQMGLWVETKQGACMIAGDAVLSLDDFVATGIDHHLIVHNRERLLASRRRVAEADFVVPGHGEWFDPRRGNLTPF</sequence>
<dbReference type="RefSeq" id="WP_119630399.1">
    <property type="nucleotide sequence ID" value="NZ_AP017928.1"/>
</dbReference>
<name>A0A250KTY5_9GAMM</name>
<dbReference type="SMART" id="SM00849">
    <property type="entry name" value="Lactamase_B"/>
    <property type="match status" value="1"/>
</dbReference>
<protein>
    <recommendedName>
        <fullName evidence="6">Metallo-beta-lactamase domain-containing protein</fullName>
    </recommendedName>
</protein>
<evidence type="ECO:0000256" key="5">
    <source>
        <dbReference type="ARBA" id="ARBA00022833"/>
    </source>
</evidence>
<evidence type="ECO:0000256" key="2">
    <source>
        <dbReference type="ARBA" id="ARBA00007749"/>
    </source>
</evidence>
<dbReference type="PANTHER" id="PTHR42978:SF2">
    <property type="entry name" value="102 KBASES UNSTABLE REGION: FROM 1 TO 119443"/>
    <property type="match status" value="1"/>
</dbReference>
<feature type="domain" description="Metallo-beta-lactamase" evidence="6">
    <location>
        <begin position="19"/>
        <end position="231"/>
    </location>
</feature>
<evidence type="ECO:0000256" key="1">
    <source>
        <dbReference type="ARBA" id="ARBA00001947"/>
    </source>
</evidence>